<feature type="transmembrane region" description="Helical" evidence="10">
    <location>
        <begin position="988"/>
        <end position="1011"/>
    </location>
</feature>
<dbReference type="InterPro" id="IPR003591">
    <property type="entry name" value="Leu-rich_rpt_typical-subtyp"/>
</dbReference>
<evidence type="ECO:0000256" key="2">
    <source>
        <dbReference type="ARBA" id="ARBA00009634"/>
    </source>
</evidence>
<dbReference type="Pfam" id="PF13855">
    <property type="entry name" value="LRR_8"/>
    <property type="match status" value="5"/>
</dbReference>
<evidence type="ECO:0000256" key="6">
    <source>
        <dbReference type="ARBA" id="ARBA00022729"/>
    </source>
</evidence>
<keyword evidence="3" id="KW-1003">Cell membrane</keyword>
<dbReference type="Pfam" id="PF13676">
    <property type="entry name" value="TIR_2"/>
    <property type="match status" value="1"/>
</dbReference>
<comment type="caution">
    <text evidence="12">The sequence shown here is derived from an EMBL/GenBank/DDBJ whole genome shotgun (WGS) entry which is preliminary data.</text>
</comment>
<name>A0AAV2R636_MEGNR</name>
<keyword evidence="5 10" id="KW-0812">Transmembrane</keyword>
<dbReference type="InterPro" id="IPR000157">
    <property type="entry name" value="TIR_dom"/>
</dbReference>
<dbReference type="PANTHER" id="PTHR45712">
    <property type="entry name" value="AGAP008170-PA"/>
    <property type="match status" value="1"/>
</dbReference>
<evidence type="ECO:0000256" key="4">
    <source>
        <dbReference type="ARBA" id="ARBA00022614"/>
    </source>
</evidence>
<dbReference type="Proteomes" id="UP001497623">
    <property type="component" value="Unassembled WGS sequence"/>
</dbReference>
<protein>
    <recommendedName>
        <fullName evidence="11">TIR domain-containing protein</fullName>
    </recommendedName>
</protein>
<dbReference type="FunFam" id="3.80.10.10:FF:001438">
    <property type="entry name" value="Uncharacterized protein"/>
    <property type="match status" value="1"/>
</dbReference>
<evidence type="ECO:0000313" key="12">
    <source>
        <dbReference type="EMBL" id="CAL4116733.1"/>
    </source>
</evidence>
<dbReference type="PROSITE" id="PS50104">
    <property type="entry name" value="TIR"/>
    <property type="match status" value="1"/>
</dbReference>
<dbReference type="Gene3D" id="3.80.10.10">
    <property type="entry name" value="Ribonuclease Inhibitor"/>
    <property type="match status" value="6"/>
</dbReference>
<comment type="similarity">
    <text evidence="2">Belongs to the Toll-like receptor family.</text>
</comment>
<evidence type="ECO:0000256" key="5">
    <source>
        <dbReference type="ARBA" id="ARBA00022692"/>
    </source>
</evidence>
<keyword evidence="8 10" id="KW-1133">Transmembrane helix</keyword>
<evidence type="ECO:0000256" key="8">
    <source>
        <dbReference type="ARBA" id="ARBA00022989"/>
    </source>
</evidence>
<keyword evidence="4" id="KW-0433">Leucine-rich repeat</keyword>
<dbReference type="SMART" id="SM00255">
    <property type="entry name" value="TIR"/>
    <property type="match status" value="1"/>
</dbReference>
<dbReference type="AlphaFoldDB" id="A0AAV2R636"/>
<evidence type="ECO:0000259" key="11">
    <source>
        <dbReference type="PROSITE" id="PS50104"/>
    </source>
</evidence>
<dbReference type="Gene3D" id="3.40.50.10140">
    <property type="entry name" value="Toll/interleukin-1 receptor homology (TIR) domain"/>
    <property type="match status" value="1"/>
</dbReference>
<evidence type="ECO:0000256" key="10">
    <source>
        <dbReference type="SAM" id="Phobius"/>
    </source>
</evidence>
<evidence type="ECO:0000256" key="1">
    <source>
        <dbReference type="ARBA" id="ARBA00004236"/>
    </source>
</evidence>
<keyword evidence="13" id="KW-1185">Reference proteome</keyword>
<reference evidence="12 13" key="1">
    <citation type="submission" date="2024-05" db="EMBL/GenBank/DDBJ databases">
        <authorList>
            <person name="Wallberg A."/>
        </authorList>
    </citation>
    <scope>NUCLEOTIDE SEQUENCE [LARGE SCALE GENOMIC DNA]</scope>
</reference>
<dbReference type="EMBL" id="CAXKWB010016634">
    <property type="protein sequence ID" value="CAL4116733.1"/>
    <property type="molecule type" value="Genomic_DNA"/>
</dbReference>
<dbReference type="PRINTS" id="PR01537">
    <property type="entry name" value="INTRLKN1R1F"/>
</dbReference>
<dbReference type="GO" id="GO:0005886">
    <property type="term" value="C:plasma membrane"/>
    <property type="evidence" value="ECO:0007669"/>
    <property type="project" value="UniProtKB-SubCell"/>
</dbReference>
<dbReference type="GO" id="GO:0007165">
    <property type="term" value="P:signal transduction"/>
    <property type="evidence" value="ECO:0007669"/>
    <property type="project" value="InterPro"/>
</dbReference>
<dbReference type="Pfam" id="PF00560">
    <property type="entry name" value="LRR_1"/>
    <property type="match status" value="1"/>
</dbReference>
<feature type="non-terminal residue" evidence="12">
    <location>
        <position position="1234"/>
    </location>
</feature>
<dbReference type="FunFam" id="3.40.50.10140:FF:000021">
    <property type="entry name" value="Toll receptor 13"/>
    <property type="match status" value="1"/>
</dbReference>
<dbReference type="GO" id="GO:0005615">
    <property type="term" value="C:extracellular space"/>
    <property type="evidence" value="ECO:0007669"/>
    <property type="project" value="TreeGrafter"/>
</dbReference>
<keyword evidence="6" id="KW-0732">Signal</keyword>
<dbReference type="FunFam" id="3.80.10.10:FF:001164">
    <property type="entry name" value="GH01279p"/>
    <property type="match status" value="1"/>
</dbReference>
<dbReference type="InterPro" id="IPR050333">
    <property type="entry name" value="SLRP"/>
</dbReference>
<evidence type="ECO:0000313" key="13">
    <source>
        <dbReference type="Proteomes" id="UP001497623"/>
    </source>
</evidence>
<comment type="subcellular location">
    <subcellularLocation>
        <location evidence="1">Cell membrane</location>
    </subcellularLocation>
</comment>
<dbReference type="SUPFAM" id="SSF52058">
    <property type="entry name" value="L domain-like"/>
    <property type="match status" value="3"/>
</dbReference>
<proteinExistence type="inferred from homology"/>
<dbReference type="PROSITE" id="PS51450">
    <property type="entry name" value="LRR"/>
    <property type="match status" value="6"/>
</dbReference>
<evidence type="ECO:0000256" key="7">
    <source>
        <dbReference type="ARBA" id="ARBA00022737"/>
    </source>
</evidence>
<dbReference type="SMART" id="SM00364">
    <property type="entry name" value="LRR_BAC"/>
    <property type="match status" value="9"/>
</dbReference>
<dbReference type="InterPro" id="IPR035897">
    <property type="entry name" value="Toll_tir_struct_dom_sf"/>
</dbReference>
<dbReference type="PANTHER" id="PTHR45712:SF1">
    <property type="entry name" value="NEPHROCAN"/>
    <property type="match status" value="1"/>
</dbReference>
<gene>
    <name evidence="12" type="ORF">MNOR_LOCUS21037</name>
</gene>
<organism evidence="12 13">
    <name type="scientific">Meganyctiphanes norvegica</name>
    <name type="common">Northern krill</name>
    <name type="synonym">Thysanopoda norvegica</name>
    <dbReference type="NCBI Taxonomy" id="48144"/>
    <lineage>
        <taxon>Eukaryota</taxon>
        <taxon>Metazoa</taxon>
        <taxon>Ecdysozoa</taxon>
        <taxon>Arthropoda</taxon>
        <taxon>Crustacea</taxon>
        <taxon>Multicrustacea</taxon>
        <taxon>Malacostraca</taxon>
        <taxon>Eumalacostraca</taxon>
        <taxon>Eucarida</taxon>
        <taxon>Euphausiacea</taxon>
        <taxon>Euphausiidae</taxon>
        <taxon>Meganyctiphanes</taxon>
    </lineage>
</organism>
<keyword evidence="9 10" id="KW-0472">Membrane</keyword>
<sequence length="1234" mass="140282">MWPKEFRISGKVIVSATAHELVCCYHKGIAMRYCAYGAWVSGYFTAKHTALTCSVKTLDEDVRISSLVEQQPLDTIASLTVRCNQVYYFQSVLTAANLVGFPRLRDLTVEYCKISQLDVSAFEGVSGVRNLTVRTHNSEWPVMSLSAPPSVFRPLQQLERLDLSTNNIWEMPRAFCHLPNLRWLNLSHNHMQDLSQLGWGQSETTRCTSGNSITNLDLSNNDVTVVVGGALQGLGRLQQLLLHHNDLAKLDDHALLGLSGLARLDLSHNRLVALPEDVFLPTPGLMELRVRNNSLSGLAPGLLRGLQHLVELDLSRNDLQSEWLTSSIFQGLIRLISLDLSHNQISHLNQQVFRDLYNVQVLQLSHNSLQMVPNTAFAACINLHRLDLSYNQLTTISNNAFQGVNVLSFLSLDNNNIDQVGARAFSNLTSLKDLNLNGNQLSHFPQALGNLKNIETLDLGENHISTLSNMPVKGLMRLYGLRLVNNIIAGNITKDTFTDIPSLKILNLANNGINVIERGTFDQCYNLQAVRLDANNIVSIHGLFEKLPNLKWLNVSDNNIETFDYYFIPVSLDWLDIHKNKISKLDNYMERQGLNLQTLDASFNNIQYINQIMIPDSIELLFLNDNKLSVVEPFTFFKKANLSRVDLFANQISTMDMSALRLSPVPVSRELPTFYLGGNPFVCDCQMEWLQRINNLEQLERQHPKLMDIDSIYCQLSFARAGTFVPLIDVNPTQFLCQYESHCFALCHCCEYDACDCEMTCPEGCSCYHDQAWHTNIVDCSNQDAVKVPDRIPMDVTELYLDGNNLKTLSPHAFIGRKHLQTLFINSSNVNRLDNETFSGLTRLNKLHLNDNIIGELRGNEFQGLEVLRELYLHNNELQYIHQHTFATLLHLEVLTLHNNQLINFPVWRLVDNPYLIEVSLSDNQWSCQCQFVESFNIWISSNERKAIDSNDIMCSETQTYIIEFNVTTCTNTTVPSTITQPMILSGLLHPLIGVGIAFILIVFVLLCVLFRGTLRIWLYTQCGCRVCHSPPSTEDCDKLYDAFVSYSAKDEAWVTQVLSGELQHGDKPYRVCLHYRDFPVTAYIAESILEACDSSRRTIIVLSKNFIENEWCKFQFKSAHQEVLKKHHNRMIVIVLGEIPSRDLDPDLRLYLKNNTVIHSSEKLFWEKLKFAMPEVPASQRDDHIYSSIPERTHPFSSNKFSVNRHSVNENRYSVNSPAPIHANIHQSNAYWA</sequence>
<evidence type="ECO:0000256" key="9">
    <source>
        <dbReference type="ARBA" id="ARBA00023136"/>
    </source>
</evidence>
<evidence type="ECO:0000256" key="3">
    <source>
        <dbReference type="ARBA" id="ARBA00022475"/>
    </source>
</evidence>
<accession>A0AAV2R636</accession>
<feature type="domain" description="TIR" evidence="11">
    <location>
        <begin position="1039"/>
        <end position="1174"/>
    </location>
</feature>
<dbReference type="SMART" id="SM00369">
    <property type="entry name" value="LRR_TYP"/>
    <property type="match status" value="20"/>
</dbReference>
<dbReference type="InterPro" id="IPR001611">
    <property type="entry name" value="Leu-rich_rpt"/>
</dbReference>
<dbReference type="SUPFAM" id="SSF52200">
    <property type="entry name" value="Toll/Interleukin receptor TIR domain"/>
    <property type="match status" value="1"/>
</dbReference>
<dbReference type="SMART" id="SM00365">
    <property type="entry name" value="LRR_SD22"/>
    <property type="match status" value="8"/>
</dbReference>
<keyword evidence="7" id="KW-0677">Repeat</keyword>
<dbReference type="InterPro" id="IPR032675">
    <property type="entry name" value="LRR_dom_sf"/>
</dbReference>